<dbReference type="AlphaFoldDB" id="A0ABD5HRT5"/>
<dbReference type="EMBL" id="JAWQCK010000002">
    <property type="protein sequence ID" value="MDW9207673.1"/>
    <property type="molecule type" value="Genomic_DNA"/>
</dbReference>
<proteinExistence type="predicted"/>
<protein>
    <recommendedName>
        <fullName evidence="4">Bacteriocin-type signal sequence</fullName>
    </recommendedName>
</protein>
<evidence type="ECO:0000313" key="1">
    <source>
        <dbReference type="EMBL" id="MDW9207673.1"/>
    </source>
</evidence>
<organism evidence="1 3">
    <name type="scientific">Bacillus thuringiensis serovar toumanoffi</name>
    <dbReference type="NCBI Taxonomy" id="180862"/>
    <lineage>
        <taxon>Bacteria</taxon>
        <taxon>Bacillati</taxon>
        <taxon>Bacillota</taxon>
        <taxon>Bacilli</taxon>
        <taxon>Bacillales</taxon>
        <taxon>Bacillaceae</taxon>
        <taxon>Bacillus</taxon>
        <taxon>Bacillus cereus group</taxon>
    </lineage>
</organism>
<evidence type="ECO:0000313" key="3">
    <source>
        <dbReference type="Proteomes" id="UP001272716"/>
    </source>
</evidence>
<evidence type="ECO:0008006" key="4">
    <source>
        <dbReference type="Google" id="ProtNLM"/>
    </source>
</evidence>
<sequence>MKLKEVKLKKLNQEEIEKTNGGASNITNWLANQIKEYSKGPGPAMELQYKHGMPGGKW</sequence>
<reference evidence="1 3" key="1">
    <citation type="submission" date="2023-10" db="EMBL/GenBank/DDBJ databases">
        <title>Draft Genome Sequence of Bacillus thuringiensis serovar. toumanoffi 4059: Identification of a Novel Cry Protein Candidate.</title>
        <authorList>
            <person name="Murdoch R.W."/>
            <person name="Gemler B."/>
            <person name="Heater B.S."/>
        </authorList>
    </citation>
    <scope>NUCLEOTIDE SEQUENCE [LARGE SCALE GENOMIC DNA]</scope>
    <source>
        <strain evidence="1 3">4059</strain>
    </source>
</reference>
<dbReference type="RefSeq" id="WP_000768165.1">
    <property type="nucleotide sequence ID" value="NZ_JAWQCK010000002.1"/>
</dbReference>
<comment type="caution">
    <text evidence="1">The sequence shown here is derived from an EMBL/GenBank/DDBJ whole genome shotgun (WGS) entry which is preliminary data.</text>
</comment>
<name>A0ABD5HRT5_BACTU</name>
<accession>A0ABD5HRT5</accession>
<dbReference type="Proteomes" id="UP001272716">
    <property type="component" value="Unassembled WGS sequence"/>
</dbReference>
<dbReference type="EMBL" id="JAWQCK010000002">
    <property type="protein sequence ID" value="MDW9207684.1"/>
    <property type="molecule type" value="Genomic_DNA"/>
</dbReference>
<evidence type="ECO:0000313" key="2">
    <source>
        <dbReference type="EMBL" id="MDW9207684.1"/>
    </source>
</evidence>
<gene>
    <name evidence="1" type="ORF">BTTOUR_02435</name>
    <name evidence="2" type="ORF">BTTOUR_02490</name>
</gene>